<gene>
    <name evidence="6" type="primary">UFD1</name>
    <name evidence="6" type="ORF">CR513_17524</name>
</gene>
<dbReference type="Pfam" id="PF24842">
    <property type="entry name" value="UFD1_N2"/>
    <property type="match status" value="1"/>
</dbReference>
<evidence type="ECO:0000259" key="5">
    <source>
        <dbReference type="Pfam" id="PF24842"/>
    </source>
</evidence>
<evidence type="ECO:0000259" key="4">
    <source>
        <dbReference type="Pfam" id="PF03152"/>
    </source>
</evidence>
<evidence type="ECO:0000256" key="1">
    <source>
        <dbReference type="ARBA" id="ARBA00006043"/>
    </source>
</evidence>
<dbReference type="Pfam" id="PF03152">
    <property type="entry name" value="UFD1_N1"/>
    <property type="match status" value="1"/>
</dbReference>
<sequence>MSKNKIILSNLNVQDWQSEYSGEGEWDYDEGYAIFEEVYRCYPFSVIEKPHLENGDKIGYSCKNRSASLEIEYPMLFEMKNGAAKKVTHCGVLEFTADEGNIYIPKWMMKNMGLEEGNVVILKNTHIPVGTYVKLQPHTMDFMDISNIKSILEFSLRSYSCLTTGDTIMIAYNKKEYYIDVVETKPFPAVSIIETDCEVDFAQALDYKEPEKLLPPALSDKGCTEVPDDSATKTARISPFTGPGRRLDGKPCTQSVEETSTSMLKQKQQQETEKETKNFNSKPSASRRTSGKLVFGSNASASKIQTPPKASPKSTTQESSQKVEEPPKFQAFTGKKYSLRS</sequence>
<feature type="domain" description="Ubiquitin fusion degradation protein UFD1 N-terminal subdomain 2" evidence="5">
    <location>
        <begin position="130"/>
        <end position="203"/>
    </location>
</feature>
<dbReference type="GO" id="GO:0036503">
    <property type="term" value="P:ERAD pathway"/>
    <property type="evidence" value="ECO:0007669"/>
    <property type="project" value="TreeGrafter"/>
</dbReference>
<reference evidence="6" key="1">
    <citation type="submission" date="2018-05" db="EMBL/GenBank/DDBJ databases">
        <title>Draft genome of Mucuna pruriens seed.</title>
        <authorList>
            <person name="Nnadi N.E."/>
            <person name="Vos R."/>
            <person name="Hasami M.H."/>
            <person name="Devisetty U.K."/>
            <person name="Aguiy J.C."/>
        </authorList>
    </citation>
    <scope>NUCLEOTIDE SEQUENCE [LARGE SCALE GENOMIC DNA]</scope>
    <source>
        <strain evidence="6">JCA_2017</strain>
    </source>
</reference>
<feature type="compositionally biased region" description="Basic and acidic residues" evidence="3">
    <location>
        <begin position="268"/>
        <end position="277"/>
    </location>
</feature>
<dbReference type="AlphaFoldDB" id="A0A371H9D7"/>
<dbReference type="GO" id="GO:0031593">
    <property type="term" value="F:polyubiquitin modification-dependent protein binding"/>
    <property type="evidence" value="ECO:0007669"/>
    <property type="project" value="TreeGrafter"/>
</dbReference>
<dbReference type="Gene3D" id="3.10.330.10">
    <property type="match status" value="1"/>
</dbReference>
<feature type="compositionally biased region" description="Polar residues" evidence="3">
    <location>
        <begin position="278"/>
        <end position="288"/>
    </location>
</feature>
<protein>
    <submittedName>
        <fullName evidence="6">Ubiquitin recognition factor in ER-associated degradation protein 1</fullName>
    </submittedName>
</protein>
<dbReference type="PANTHER" id="PTHR12555:SF21">
    <property type="entry name" value="UBIQUITIN FUSION DEGRADATION PROTEIN 1 HOMOLOG"/>
    <property type="match status" value="1"/>
</dbReference>
<dbReference type="OrthoDB" id="422728at2759"/>
<comment type="similarity">
    <text evidence="1">Belongs to the UFD1 family.</text>
</comment>
<keyword evidence="7" id="KW-1185">Reference proteome</keyword>
<evidence type="ECO:0000313" key="6">
    <source>
        <dbReference type="EMBL" id="RDX99420.1"/>
    </source>
</evidence>
<dbReference type="InterPro" id="IPR055417">
    <property type="entry name" value="UFD1_N1"/>
</dbReference>
<feature type="domain" description="Ubiquitin fusion degradation protein UFD1 N-terminal subdomain 1" evidence="4">
    <location>
        <begin position="35"/>
        <end position="128"/>
    </location>
</feature>
<dbReference type="Gene3D" id="2.40.40.50">
    <property type="entry name" value="Ubiquitin fusion degradation protein UFD1, N-terminal domain"/>
    <property type="match status" value="1"/>
</dbReference>
<dbReference type="InterPro" id="IPR004854">
    <property type="entry name" value="Ufd1-like"/>
</dbReference>
<feature type="non-terminal residue" evidence="6">
    <location>
        <position position="1"/>
    </location>
</feature>
<dbReference type="GO" id="GO:0006511">
    <property type="term" value="P:ubiquitin-dependent protein catabolic process"/>
    <property type="evidence" value="ECO:0007669"/>
    <property type="project" value="InterPro"/>
</dbReference>
<keyword evidence="2" id="KW-0833">Ubl conjugation pathway</keyword>
<dbReference type="PANTHER" id="PTHR12555">
    <property type="entry name" value="UBIQUITIN FUSION DEGRADATON PROTEIN 1"/>
    <property type="match status" value="1"/>
</dbReference>
<feature type="region of interest" description="Disordered" evidence="3">
    <location>
        <begin position="216"/>
        <end position="341"/>
    </location>
</feature>
<accession>A0A371H9D7</accession>
<dbReference type="Proteomes" id="UP000257109">
    <property type="component" value="Unassembled WGS sequence"/>
</dbReference>
<evidence type="ECO:0000256" key="3">
    <source>
        <dbReference type="SAM" id="MobiDB-lite"/>
    </source>
</evidence>
<dbReference type="STRING" id="157652.A0A371H9D7"/>
<name>A0A371H9D7_MUCPR</name>
<comment type="caution">
    <text evidence="6">The sequence shown here is derived from an EMBL/GenBank/DDBJ whole genome shotgun (WGS) entry which is preliminary data.</text>
</comment>
<evidence type="ECO:0000256" key="2">
    <source>
        <dbReference type="ARBA" id="ARBA00022786"/>
    </source>
</evidence>
<feature type="compositionally biased region" description="Polar residues" evidence="3">
    <location>
        <begin position="252"/>
        <end position="264"/>
    </location>
</feature>
<organism evidence="6 7">
    <name type="scientific">Mucuna pruriens</name>
    <name type="common">Velvet bean</name>
    <name type="synonym">Dolichos pruriens</name>
    <dbReference type="NCBI Taxonomy" id="157652"/>
    <lineage>
        <taxon>Eukaryota</taxon>
        <taxon>Viridiplantae</taxon>
        <taxon>Streptophyta</taxon>
        <taxon>Embryophyta</taxon>
        <taxon>Tracheophyta</taxon>
        <taxon>Spermatophyta</taxon>
        <taxon>Magnoliopsida</taxon>
        <taxon>eudicotyledons</taxon>
        <taxon>Gunneridae</taxon>
        <taxon>Pentapetalae</taxon>
        <taxon>rosids</taxon>
        <taxon>fabids</taxon>
        <taxon>Fabales</taxon>
        <taxon>Fabaceae</taxon>
        <taxon>Papilionoideae</taxon>
        <taxon>50 kb inversion clade</taxon>
        <taxon>NPAAA clade</taxon>
        <taxon>indigoferoid/millettioid clade</taxon>
        <taxon>Phaseoleae</taxon>
        <taxon>Mucuna</taxon>
    </lineage>
</organism>
<dbReference type="InterPro" id="IPR042299">
    <property type="entry name" value="Ufd1-like_Nn"/>
</dbReference>
<dbReference type="GO" id="GO:0034098">
    <property type="term" value="C:VCP-NPL4-UFD1 AAA ATPase complex"/>
    <property type="evidence" value="ECO:0007669"/>
    <property type="project" value="TreeGrafter"/>
</dbReference>
<proteinExistence type="inferred from homology"/>
<evidence type="ECO:0000313" key="7">
    <source>
        <dbReference type="Proteomes" id="UP000257109"/>
    </source>
</evidence>
<dbReference type="EMBL" id="QJKJ01003230">
    <property type="protein sequence ID" value="RDX99420.1"/>
    <property type="molecule type" value="Genomic_DNA"/>
</dbReference>
<dbReference type="InterPro" id="IPR055418">
    <property type="entry name" value="UFD1_N2"/>
</dbReference>